<evidence type="ECO:0000256" key="2">
    <source>
        <dbReference type="ARBA" id="ARBA00022517"/>
    </source>
</evidence>
<keyword evidence="3 5" id="KW-0699">rRNA-binding</keyword>
<dbReference type="Gene3D" id="1.10.60.30">
    <property type="entry name" value="PSPTO4464-like domains"/>
    <property type="match status" value="2"/>
</dbReference>
<dbReference type="SUPFAM" id="SSF158710">
    <property type="entry name" value="PSPTO4464-like"/>
    <property type="match status" value="1"/>
</dbReference>
<dbReference type="CDD" id="cd16331">
    <property type="entry name" value="YjgA-like"/>
    <property type="match status" value="1"/>
</dbReference>
<dbReference type="HAMAP" id="MF_00765">
    <property type="entry name" value="DarP"/>
    <property type="match status" value="1"/>
</dbReference>
<dbReference type="EMBL" id="JAQQLF010000017">
    <property type="protein sequence ID" value="MDC7718316.1"/>
    <property type="molecule type" value="Genomic_DNA"/>
</dbReference>
<dbReference type="PANTHER" id="PTHR38101:SF1">
    <property type="entry name" value="UPF0307 PROTEIN YJGA"/>
    <property type="match status" value="1"/>
</dbReference>
<comment type="similarity">
    <text evidence="5">Belongs to the DarP family.</text>
</comment>
<dbReference type="PANTHER" id="PTHR38101">
    <property type="entry name" value="UPF0307 PROTEIN YJGA"/>
    <property type="match status" value="1"/>
</dbReference>
<dbReference type="NCBIfam" id="NF003593">
    <property type="entry name" value="PRK05255.1-1"/>
    <property type="match status" value="1"/>
</dbReference>
<evidence type="ECO:0000256" key="3">
    <source>
        <dbReference type="ARBA" id="ARBA00022730"/>
    </source>
</evidence>
<dbReference type="RefSeq" id="WP_272752571.1">
    <property type="nucleotide sequence ID" value="NZ_JAQQLF010000017.1"/>
</dbReference>
<comment type="function">
    <text evidence="5">Member of a network of 50S ribosomal subunit biogenesis factors which assembles along the 30S-50S interface, preventing incorrect 23S rRNA structures from forming. Promotes peptidyl transferase center (PTC) maturation.</text>
</comment>
<keyword evidence="1 5" id="KW-0963">Cytoplasm</keyword>
<name>A0ABT5J0G6_9NEIS</name>
<accession>A0ABT5J0G6</accession>
<proteinExistence type="inferred from homology"/>
<keyword evidence="2 5" id="KW-0690">Ribosome biogenesis</keyword>
<evidence type="ECO:0000256" key="1">
    <source>
        <dbReference type="ARBA" id="ARBA00022490"/>
    </source>
</evidence>
<dbReference type="Pfam" id="PF04751">
    <property type="entry name" value="DarP"/>
    <property type="match status" value="1"/>
</dbReference>
<organism evidence="7 8">
    <name type="scientific">Vogesella aquatica</name>
    <dbReference type="NCBI Taxonomy" id="2984206"/>
    <lineage>
        <taxon>Bacteria</taxon>
        <taxon>Pseudomonadati</taxon>
        <taxon>Pseudomonadota</taxon>
        <taxon>Betaproteobacteria</taxon>
        <taxon>Neisseriales</taxon>
        <taxon>Chromobacteriaceae</taxon>
        <taxon>Vogesella</taxon>
    </lineage>
</organism>
<dbReference type="Proteomes" id="UP001219956">
    <property type="component" value="Unassembled WGS sequence"/>
</dbReference>
<evidence type="ECO:0000313" key="8">
    <source>
        <dbReference type="Proteomes" id="UP001219956"/>
    </source>
</evidence>
<keyword evidence="8" id="KW-1185">Reference proteome</keyword>
<gene>
    <name evidence="7" type="primary">yjgA</name>
    <name evidence="5" type="synonym">darP</name>
    <name evidence="7" type="ORF">PQU95_13955</name>
</gene>
<protein>
    <recommendedName>
        <fullName evidence="5">Dual-action ribosomal maturation protein DarP</fullName>
    </recommendedName>
    <alternativeName>
        <fullName evidence="5">Large ribosomal subunit assembly factor DarP</fullName>
    </alternativeName>
</protein>
<evidence type="ECO:0000256" key="4">
    <source>
        <dbReference type="ARBA" id="ARBA00022884"/>
    </source>
</evidence>
<comment type="caution">
    <text evidence="7">The sequence shown here is derived from an EMBL/GenBank/DDBJ whole genome shotgun (WGS) entry which is preliminary data.</text>
</comment>
<evidence type="ECO:0000256" key="5">
    <source>
        <dbReference type="HAMAP-Rule" id="MF_00765"/>
    </source>
</evidence>
<dbReference type="InterPro" id="IPR023153">
    <property type="entry name" value="DarP_sf"/>
</dbReference>
<feature type="region of interest" description="Disordered" evidence="6">
    <location>
        <begin position="167"/>
        <end position="187"/>
    </location>
</feature>
<dbReference type="PIRSF" id="PIRSF016183">
    <property type="entry name" value="UCP016183"/>
    <property type="match status" value="1"/>
</dbReference>
<dbReference type="InterPro" id="IPR006839">
    <property type="entry name" value="DarP"/>
</dbReference>
<comment type="subcellular location">
    <subcellularLocation>
        <location evidence="5">Cytoplasm</location>
    </subcellularLocation>
    <text evidence="5">Associates with late stage pre-50S ribosomal subunits.</text>
</comment>
<sequence>MSNVFNNGSNNGLPPSKSQLKRDMDALQNIGRALTELPAAKLKKMELDDALLAAVLDYQRFTANGAKRRQLQYIGKLMRDIDPEPIEQKLAALRGDSSTHTRWLHLVERWRERLLEDDKNVQIFIDDFPEVDVQQLRTTVRNARKERDEAKPPKATRLLFQMIKELIPEQGRQKNAPEDTVGQDDEA</sequence>
<evidence type="ECO:0000313" key="7">
    <source>
        <dbReference type="EMBL" id="MDC7718316.1"/>
    </source>
</evidence>
<evidence type="ECO:0000256" key="6">
    <source>
        <dbReference type="SAM" id="MobiDB-lite"/>
    </source>
</evidence>
<keyword evidence="4 5" id="KW-0694">RNA-binding</keyword>
<reference evidence="7 8" key="1">
    <citation type="submission" date="2023-01" db="EMBL/GenBank/DDBJ databases">
        <title>Novel species of the genus Vogesella isolated from rivers.</title>
        <authorList>
            <person name="Lu H."/>
        </authorList>
    </citation>
    <scope>NUCLEOTIDE SEQUENCE [LARGE SCALE GENOMIC DNA]</scope>
    <source>
        <strain evidence="7 8">DC21W</strain>
    </source>
</reference>